<organism evidence="3">
    <name type="scientific">freshwater metagenome</name>
    <dbReference type="NCBI Taxonomy" id="449393"/>
    <lineage>
        <taxon>unclassified sequences</taxon>
        <taxon>metagenomes</taxon>
        <taxon>ecological metagenomes</taxon>
    </lineage>
</organism>
<dbReference type="Gene3D" id="3.40.640.10">
    <property type="entry name" value="Type I PLP-dependent aspartate aminotransferase-like (Major domain)"/>
    <property type="match status" value="1"/>
</dbReference>
<dbReference type="EMBL" id="CAFBNU010000012">
    <property type="protein sequence ID" value="CAB4966977.1"/>
    <property type="molecule type" value="Genomic_DNA"/>
</dbReference>
<dbReference type="PANTHER" id="PTHR32328">
    <property type="entry name" value="L-SERYL-TRNA(SEC) SELENIUM TRANSFERASE"/>
    <property type="match status" value="1"/>
</dbReference>
<dbReference type="EMBL" id="CAFBMA010000010">
    <property type="protein sequence ID" value="CAB4899448.1"/>
    <property type="molecule type" value="Genomic_DNA"/>
</dbReference>
<evidence type="ECO:0000313" key="6">
    <source>
        <dbReference type="EMBL" id="CAB4899448.1"/>
    </source>
</evidence>
<evidence type="ECO:0000313" key="3">
    <source>
        <dbReference type="EMBL" id="CAB4709670.1"/>
    </source>
</evidence>
<protein>
    <submittedName>
        <fullName evidence="3">Unannotated protein</fullName>
    </submittedName>
</protein>
<dbReference type="EMBL" id="CAFBPT010000010">
    <property type="protein sequence ID" value="CAB5032285.1"/>
    <property type="molecule type" value="Genomic_DNA"/>
</dbReference>
<evidence type="ECO:0000313" key="7">
    <source>
        <dbReference type="EMBL" id="CAB4966977.1"/>
    </source>
</evidence>
<evidence type="ECO:0000313" key="4">
    <source>
        <dbReference type="EMBL" id="CAB4825648.1"/>
    </source>
</evidence>
<dbReference type="EMBL" id="CAFAAZ010000012">
    <property type="protein sequence ID" value="CAB4825648.1"/>
    <property type="molecule type" value="Genomic_DNA"/>
</dbReference>
<proteinExistence type="predicted"/>
<evidence type="ECO:0000313" key="8">
    <source>
        <dbReference type="EMBL" id="CAB5032285.1"/>
    </source>
</evidence>
<reference evidence="3" key="1">
    <citation type="submission" date="2020-05" db="EMBL/GenBank/DDBJ databases">
        <authorList>
            <person name="Chiriac C."/>
            <person name="Salcher M."/>
            <person name="Ghai R."/>
            <person name="Kavagutti S V."/>
        </authorList>
    </citation>
    <scope>NUCLEOTIDE SEQUENCE</scope>
</reference>
<evidence type="ECO:0000256" key="2">
    <source>
        <dbReference type="ARBA" id="ARBA00022898"/>
    </source>
</evidence>
<dbReference type="InterPro" id="IPR018319">
    <property type="entry name" value="SelA-like"/>
</dbReference>
<dbReference type="SUPFAM" id="SSF53383">
    <property type="entry name" value="PLP-dependent transferases"/>
    <property type="match status" value="1"/>
</dbReference>
<keyword evidence="2" id="KW-0663">Pyridoxal phosphate</keyword>
<dbReference type="EMBL" id="CAFAHD010000007">
    <property type="protein sequence ID" value="CAB4837129.1"/>
    <property type="molecule type" value="Genomic_DNA"/>
</dbReference>
<dbReference type="InterPro" id="IPR015421">
    <property type="entry name" value="PyrdxlP-dep_Trfase_major"/>
</dbReference>
<gene>
    <name evidence="3" type="ORF">UFOPK2652_00714</name>
    <name evidence="4" type="ORF">UFOPK3128_01125</name>
    <name evidence="5" type="ORF">UFOPK3227_00138</name>
    <name evidence="6" type="ORF">UFOPK3511_00952</name>
    <name evidence="7" type="ORF">UFOPK3880_01070</name>
    <name evidence="8" type="ORF">UFOPK4146_01132</name>
</gene>
<evidence type="ECO:0000313" key="5">
    <source>
        <dbReference type="EMBL" id="CAB4837129.1"/>
    </source>
</evidence>
<name>A0A6J6QD38_9ZZZZ</name>
<dbReference type="Pfam" id="PF03841">
    <property type="entry name" value="SelA"/>
    <property type="match status" value="1"/>
</dbReference>
<dbReference type="PANTHER" id="PTHR32328:SF0">
    <property type="entry name" value="L-SERYL-TRNA(SEC) SELENIUM TRANSFERASE"/>
    <property type="match status" value="1"/>
</dbReference>
<dbReference type="AlphaFoldDB" id="A0A6J6QD38"/>
<dbReference type="InterPro" id="IPR015424">
    <property type="entry name" value="PyrdxlP-dep_Trfase"/>
</dbReference>
<evidence type="ECO:0000256" key="1">
    <source>
        <dbReference type="ARBA" id="ARBA00001933"/>
    </source>
</evidence>
<dbReference type="EMBL" id="CAEZYD010000008">
    <property type="protein sequence ID" value="CAB4709670.1"/>
    <property type="molecule type" value="Genomic_DNA"/>
</dbReference>
<dbReference type="GO" id="GO:0004125">
    <property type="term" value="F:L-seryl-tRNA(Sec) selenium transferase activity"/>
    <property type="evidence" value="ECO:0007669"/>
    <property type="project" value="TreeGrafter"/>
</dbReference>
<accession>A0A6J6QD38</accession>
<comment type="cofactor">
    <cofactor evidence="1">
        <name>pyridoxal 5'-phosphate</name>
        <dbReference type="ChEBI" id="CHEBI:597326"/>
    </cofactor>
</comment>
<sequence length="364" mass="39016">MKAGAVKITHKSLGVKRIINASTTYTRIGGSLMDSTVVDAMARGAKSFTDMYQLLAASGKRIADLTGNESAYITPGCASAIVLTALALGELDESKERTEVLIDVSHRIPYDKAVTFAGKKLVEFGGPGKRSEADLESAISDKTLAIFWIAGTYVGDDALRIETTVRIAKKRGIPVIVDAAAQLPPVSNLSFFTVKSGADLVLFSGGKALCGPQSTGLMLGSARIIEAAAKLAAPNQGIARAFKVGKEEIFGITQAIENYLERDHEKDLKMWQKSCEKISAKLSNISGLSGEIHQFNQAGQPIPRVEIKFDAKLPSETANRVYENLLAQDPAIVLDLDGPLFISPDMLKKGEIKLVIVALEKALR</sequence>